<name>A0ABN8MX26_9CNID</name>
<evidence type="ECO:0008006" key="3">
    <source>
        <dbReference type="Google" id="ProtNLM"/>
    </source>
</evidence>
<organism evidence="1 2">
    <name type="scientific">Porites lobata</name>
    <dbReference type="NCBI Taxonomy" id="104759"/>
    <lineage>
        <taxon>Eukaryota</taxon>
        <taxon>Metazoa</taxon>
        <taxon>Cnidaria</taxon>
        <taxon>Anthozoa</taxon>
        <taxon>Hexacorallia</taxon>
        <taxon>Scleractinia</taxon>
        <taxon>Fungiina</taxon>
        <taxon>Poritidae</taxon>
        <taxon>Porites</taxon>
    </lineage>
</organism>
<reference evidence="1 2" key="1">
    <citation type="submission" date="2022-05" db="EMBL/GenBank/DDBJ databases">
        <authorList>
            <consortium name="Genoscope - CEA"/>
            <person name="William W."/>
        </authorList>
    </citation>
    <scope>NUCLEOTIDE SEQUENCE [LARGE SCALE GENOMIC DNA]</scope>
</reference>
<protein>
    <recommendedName>
        <fullName evidence="3">Amidohydrolase-related domain-containing protein</fullName>
    </recommendedName>
</protein>
<evidence type="ECO:0000313" key="1">
    <source>
        <dbReference type="EMBL" id="CAH3033923.1"/>
    </source>
</evidence>
<comment type="caution">
    <text evidence="1">The sequence shown here is derived from an EMBL/GenBank/DDBJ whole genome shotgun (WGS) entry which is preliminary data.</text>
</comment>
<sequence>MWTTDWPINTLRDLDRLTRKIINECHGKHKHESTQLLKGLVEIEALYKHPKIRAAHYISASDNVHNW</sequence>
<keyword evidence="2" id="KW-1185">Reference proteome</keyword>
<proteinExistence type="predicted"/>
<accession>A0ABN8MX26</accession>
<gene>
    <name evidence="1" type="ORF">PLOB_00016164</name>
</gene>
<dbReference type="EMBL" id="CALNXK010000002">
    <property type="protein sequence ID" value="CAH3033923.1"/>
    <property type="molecule type" value="Genomic_DNA"/>
</dbReference>
<evidence type="ECO:0000313" key="2">
    <source>
        <dbReference type="Proteomes" id="UP001159405"/>
    </source>
</evidence>
<dbReference type="Proteomes" id="UP001159405">
    <property type="component" value="Unassembled WGS sequence"/>
</dbReference>